<protein>
    <recommendedName>
        <fullName evidence="9">ABC-type quaternary amine transporter</fullName>
        <ecNumber evidence="9">7.6.2.9</ecNumber>
    </recommendedName>
</protein>
<dbReference type="GO" id="GO:0015418">
    <property type="term" value="F:ABC-type quaternary ammonium compound transporting activity"/>
    <property type="evidence" value="ECO:0007669"/>
    <property type="project" value="UniProtKB-EC"/>
</dbReference>
<dbReference type="InterPro" id="IPR013611">
    <property type="entry name" value="Transp-assoc_OB_typ2"/>
</dbReference>
<dbReference type="PANTHER" id="PTHR42781">
    <property type="entry name" value="SPERMIDINE/PUTRESCINE IMPORT ATP-BINDING PROTEIN POTA"/>
    <property type="match status" value="1"/>
</dbReference>
<evidence type="ECO:0000256" key="7">
    <source>
        <dbReference type="ARBA" id="ARBA00023065"/>
    </source>
</evidence>
<evidence type="ECO:0000259" key="10">
    <source>
        <dbReference type="PROSITE" id="PS50893"/>
    </source>
</evidence>
<keyword evidence="3" id="KW-0410">Iron transport</keyword>
<gene>
    <name evidence="11" type="primary">sfuC</name>
    <name evidence="11" type="ORF">Psuf_018550</name>
</gene>
<sequence>MVQHDANHPPVRLRNVTKTFRRHGGATVRAVDDVSLDIAAGEFVVLLGPSGCGKTTLLRCIAGLENPDQGRIEINGVCVFDADKGILVPPERRQLAMMFQSYALWPHMTARQNVEYVVRGRGTSKRAAHDISDESLGMARVGDLADQYPAQLSGGQQQRVALARSLATRRRVVLFDEPLSNVDAQVREQLREELRALQRQRGFAAVYVTHDQVEAMQLADRVAVMRSGEVCQVGSAQQIYDQPDSAYVAGFVGQSNDLRGVVTEIRGGQVCVDTDLGNVWVDRPSRLPLTDLAAADNVQLIIRPEAVALSTSPHPSPNTWKGEAAATMFTGSHVEYRVAVGEARIACWSANRAMITEGTSVWLTIRPDDIHLFKVV</sequence>
<evidence type="ECO:0000256" key="1">
    <source>
        <dbReference type="ARBA" id="ARBA00022448"/>
    </source>
</evidence>
<dbReference type="Gene3D" id="2.40.50.100">
    <property type="match status" value="1"/>
</dbReference>
<reference evidence="11 12" key="2">
    <citation type="submission" date="2020-03" db="EMBL/GenBank/DDBJ databases">
        <authorList>
            <person name="Ichikawa N."/>
            <person name="Kimura A."/>
            <person name="Kitahashi Y."/>
            <person name="Uohara A."/>
        </authorList>
    </citation>
    <scope>NUCLEOTIDE SEQUENCE [LARGE SCALE GENOMIC DNA]</scope>
    <source>
        <strain evidence="11 12">NBRC 105367</strain>
    </source>
</reference>
<dbReference type="InterPro" id="IPR015853">
    <property type="entry name" value="ABC_transpr_FbpC"/>
</dbReference>
<name>A0A6F8YEL5_9ACTN</name>
<proteinExistence type="predicted"/>
<keyword evidence="7" id="KW-0406">Ion transport</keyword>
<evidence type="ECO:0000256" key="2">
    <source>
        <dbReference type="ARBA" id="ARBA00022475"/>
    </source>
</evidence>
<dbReference type="Pfam" id="PF08402">
    <property type="entry name" value="TOBE_2"/>
    <property type="match status" value="1"/>
</dbReference>
<dbReference type="RefSeq" id="WP_173155760.1">
    <property type="nucleotide sequence ID" value="NZ_AP022871.1"/>
</dbReference>
<dbReference type="InterPro" id="IPR027417">
    <property type="entry name" value="P-loop_NTPase"/>
</dbReference>
<evidence type="ECO:0000313" key="12">
    <source>
        <dbReference type="Proteomes" id="UP000503011"/>
    </source>
</evidence>
<keyword evidence="1" id="KW-0813">Transport</keyword>
<evidence type="ECO:0000313" key="11">
    <source>
        <dbReference type="EMBL" id="BCB84542.1"/>
    </source>
</evidence>
<dbReference type="SUPFAM" id="SSF50331">
    <property type="entry name" value="MOP-like"/>
    <property type="match status" value="1"/>
</dbReference>
<keyword evidence="12" id="KW-1185">Reference proteome</keyword>
<dbReference type="CDD" id="cd03259">
    <property type="entry name" value="ABC_Carb_Solutes_like"/>
    <property type="match status" value="1"/>
</dbReference>
<dbReference type="GO" id="GO:0043190">
    <property type="term" value="C:ATP-binding cassette (ABC) transporter complex"/>
    <property type="evidence" value="ECO:0007669"/>
    <property type="project" value="InterPro"/>
</dbReference>
<dbReference type="InterPro" id="IPR003593">
    <property type="entry name" value="AAA+_ATPase"/>
</dbReference>
<dbReference type="GO" id="GO:0015408">
    <property type="term" value="F:ABC-type ferric iron transporter activity"/>
    <property type="evidence" value="ECO:0007669"/>
    <property type="project" value="InterPro"/>
</dbReference>
<evidence type="ECO:0000256" key="3">
    <source>
        <dbReference type="ARBA" id="ARBA00022496"/>
    </source>
</evidence>
<dbReference type="EC" id="7.6.2.9" evidence="9"/>
<dbReference type="AlphaFoldDB" id="A0A6F8YEL5"/>
<dbReference type="Proteomes" id="UP000503011">
    <property type="component" value="Chromosome"/>
</dbReference>
<evidence type="ECO:0000256" key="8">
    <source>
        <dbReference type="ARBA" id="ARBA00023136"/>
    </source>
</evidence>
<dbReference type="InterPro" id="IPR050093">
    <property type="entry name" value="ABC_SmlMolc_Importer"/>
</dbReference>
<accession>A0A6F8YEL5</accession>
<evidence type="ECO:0000256" key="4">
    <source>
        <dbReference type="ARBA" id="ARBA00022741"/>
    </source>
</evidence>
<evidence type="ECO:0000256" key="9">
    <source>
        <dbReference type="ARBA" id="ARBA00066388"/>
    </source>
</evidence>
<dbReference type="FunFam" id="3.40.50.300:FF:000425">
    <property type="entry name" value="Probable ABC transporter, ATP-binding subunit"/>
    <property type="match status" value="1"/>
</dbReference>
<evidence type="ECO:0000256" key="5">
    <source>
        <dbReference type="ARBA" id="ARBA00022840"/>
    </source>
</evidence>
<keyword evidence="8" id="KW-0472">Membrane</keyword>
<organism evidence="11 12">
    <name type="scientific">Phytohabitans suffuscus</name>
    <dbReference type="NCBI Taxonomy" id="624315"/>
    <lineage>
        <taxon>Bacteria</taxon>
        <taxon>Bacillati</taxon>
        <taxon>Actinomycetota</taxon>
        <taxon>Actinomycetes</taxon>
        <taxon>Micromonosporales</taxon>
        <taxon>Micromonosporaceae</taxon>
    </lineage>
</organism>
<dbReference type="SMART" id="SM00382">
    <property type="entry name" value="AAA"/>
    <property type="match status" value="1"/>
</dbReference>
<evidence type="ECO:0000256" key="6">
    <source>
        <dbReference type="ARBA" id="ARBA00023004"/>
    </source>
</evidence>
<feature type="domain" description="ABC transporter" evidence="10">
    <location>
        <begin position="11"/>
        <end position="252"/>
    </location>
</feature>
<dbReference type="Pfam" id="PF00005">
    <property type="entry name" value="ABC_tran"/>
    <property type="match status" value="1"/>
</dbReference>
<dbReference type="GO" id="GO:0005524">
    <property type="term" value="F:ATP binding"/>
    <property type="evidence" value="ECO:0007669"/>
    <property type="project" value="UniProtKB-KW"/>
</dbReference>
<dbReference type="InterPro" id="IPR003439">
    <property type="entry name" value="ABC_transporter-like_ATP-bd"/>
</dbReference>
<dbReference type="Gene3D" id="3.40.50.300">
    <property type="entry name" value="P-loop containing nucleotide triphosphate hydrolases"/>
    <property type="match status" value="1"/>
</dbReference>
<dbReference type="PROSITE" id="PS00211">
    <property type="entry name" value="ABC_TRANSPORTER_1"/>
    <property type="match status" value="1"/>
</dbReference>
<dbReference type="GO" id="GO:0016887">
    <property type="term" value="F:ATP hydrolysis activity"/>
    <property type="evidence" value="ECO:0007669"/>
    <property type="project" value="InterPro"/>
</dbReference>
<dbReference type="InterPro" id="IPR017871">
    <property type="entry name" value="ABC_transporter-like_CS"/>
</dbReference>
<dbReference type="KEGG" id="psuu:Psuf_018550"/>
<keyword evidence="2" id="KW-1003">Cell membrane</keyword>
<dbReference type="PROSITE" id="PS50893">
    <property type="entry name" value="ABC_TRANSPORTER_2"/>
    <property type="match status" value="1"/>
</dbReference>
<dbReference type="EMBL" id="AP022871">
    <property type="protein sequence ID" value="BCB84542.1"/>
    <property type="molecule type" value="Genomic_DNA"/>
</dbReference>
<keyword evidence="5 11" id="KW-0067">ATP-binding</keyword>
<keyword evidence="4" id="KW-0547">Nucleotide-binding</keyword>
<dbReference type="InterPro" id="IPR008995">
    <property type="entry name" value="Mo/tungstate-bd_C_term_dom"/>
</dbReference>
<reference evidence="11 12" key="1">
    <citation type="submission" date="2020-03" db="EMBL/GenBank/DDBJ databases">
        <title>Whole genome shotgun sequence of Phytohabitans suffuscus NBRC 105367.</title>
        <authorList>
            <person name="Komaki H."/>
            <person name="Tamura T."/>
        </authorList>
    </citation>
    <scope>NUCLEOTIDE SEQUENCE [LARGE SCALE GENOMIC DNA]</scope>
    <source>
        <strain evidence="11 12">NBRC 105367</strain>
    </source>
</reference>
<dbReference type="SUPFAM" id="SSF52540">
    <property type="entry name" value="P-loop containing nucleoside triphosphate hydrolases"/>
    <property type="match status" value="1"/>
</dbReference>
<keyword evidence="6" id="KW-0408">Iron</keyword>
<dbReference type="PANTHER" id="PTHR42781:SF4">
    <property type="entry name" value="SPERMIDINE_PUTRESCINE IMPORT ATP-BINDING PROTEIN POTA"/>
    <property type="match status" value="1"/>
</dbReference>